<dbReference type="AlphaFoldDB" id="A0A182F0K7"/>
<dbReference type="Proteomes" id="UP000271087">
    <property type="component" value="Unassembled WGS sequence"/>
</dbReference>
<dbReference type="WBParaSite" id="nOo.2.0.1.t13970-RA">
    <property type="protein sequence ID" value="nOo.2.0.1.t13970-RA"/>
    <property type="gene ID" value="nOo.2.0.1.g13970"/>
</dbReference>
<gene>
    <name evidence="1" type="ORF">NOO_LOCUS13970</name>
</gene>
<reference evidence="1 2" key="2">
    <citation type="submission" date="2018-08" db="EMBL/GenBank/DDBJ databases">
        <authorList>
            <person name="Laetsch R D."/>
            <person name="Stevens L."/>
            <person name="Kumar S."/>
            <person name="Blaxter L. M."/>
        </authorList>
    </citation>
    <scope>NUCLEOTIDE SEQUENCE [LARGE SCALE GENOMIC DNA]</scope>
</reference>
<organism evidence="3">
    <name type="scientific">Onchocerca ochengi</name>
    <name type="common">Filarial nematode worm</name>
    <dbReference type="NCBI Taxonomy" id="42157"/>
    <lineage>
        <taxon>Eukaryota</taxon>
        <taxon>Metazoa</taxon>
        <taxon>Ecdysozoa</taxon>
        <taxon>Nematoda</taxon>
        <taxon>Chromadorea</taxon>
        <taxon>Rhabditida</taxon>
        <taxon>Spirurina</taxon>
        <taxon>Spiruromorpha</taxon>
        <taxon>Filarioidea</taxon>
        <taxon>Onchocercidae</taxon>
        <taxon>Onchocerca</taxon>
    </lineage>
</organism>
<dbReference type="EMBL" id="UYRW01023200">
    <property type="protein sequence ID" value="VDN08192.1"/>
    <property type="molecule type" value="Genomic_DNA"/>
</dbReference>
<proteinExistence type="predicted"/>
<accession>A0A182F0K7</accession>
<name>A0A182F0K7_ONCOC</name>
<evidence type="ECO:0000313" key="1">
    <source>
        <dbReference type="EMBL" id="VDN08192.1"/>
    </source>
</evidence>
<sequence length="39" mass="4437">MKRTISSCMACKRWKAKPFKLPLVPNRITSTAIESIRAC</sequence>
<protein>
    <submittedName>
        <fullName evidence="1 3">Uncharacterized protein</fullName>
    </submittedName>
</protein>
<evidence type="ECO:0000313" key="2">
    <source>
        <dbReference type="Proteomes" id="UP000271087"/>
    </source>
</evidence>
<reference evidence="3" key="1">
    <citation type="submission" date="2016-06" db="UniProtKB">
        <authorList>
            <consortium name="WormBaseParasite"/>
        </authorList>
    </citation>
    <scope>IDENTIFICATION</scope>
</reference>
<evidence type="ECO:0000313" key="3">
    <source>
        <dbReference type="WBParaSite" id="nOo.2.0.1.t13970-RA"/>
    </source>
</evidence>
<keyword evidence="2" id="KW-1185">Reference proteome</keyword>